<dbReference type="OrthoDB" id="179763at2"/>
<dbReference type="SUPFAM" id="SSF56112">
    <property type="entry name" value="Protein kinase-like (PK-like)"/>
    <property type="match status" value="1"/>
</dbReference>
<protein>
    <submittedName>
        <fullName evidence="2">Phosphotransferase family enzyme</fullName>
    </submittedName>
</protein>
<gene>
    <name evidence="2" type="ORF">EC844_13618</name>
</gene>
<evidence type="ECO:0000259" key="1">
    <source>
        <dbReference type="Pfam" id="PF01636"/>
    </source>
</evidence>
<feature type="domain" description="Aminoglycoside phosphotransferase" evidence="1">
    <location>
        <begin position="35"/>
        <end position="237"/>
    </location>
</feature>
<dbReference type="InterPro" id="IPR002575">
    <property type="entry name" value="Aminoglycoside_PTrfase"/>
</dbReference>
<dbReference type="InterPro" id="IPR011009">
    <property type="entry name" value="Kinase-like_dom_sf"/>
</dbReference>
<keyword evidence="3" id="KW-1185">Reference proteome</keyword>
<dbReference type="AlphaFoldDB" id="A0A4V2QZA8"/>
<dbReference type="GO" id="GO:0016740">
    <property type="term" value="F:transferase activity"/>
    <property type="evidence" value="ECO:0007669"/>
    <property type="project" value="UniProtKB-KW"/>
</dbReference>
<comment type="caution">
    <text evidence="2">The sequence shown here is derived from an EMBL/GenBank/DDBJ whole genome shotgun (WGS) entry which is preliminary data.</text>
</comment>
<dbReference type="Proteomes" id="UP000294963">
    <property type="component" value="Unassembled WGS sequence"/>
</dbReference>
<dbReference type="Gene3D" id="3.90.1200.10">
    <property type="match status" value="1"/>
</dbReference>
<reference evidence="2 3" key="1">
    <citation type="submission" date="2019-03" db="EMBL/GenBank/DDBJ databases">
        <title>Genomic analyses of the natural microbiome of Caenorhabditis elegans.</title>
        <authorList>
            <person name="Samuel B."/>
        </authorList>
    </citation>
    <scope>NUCLEOTIDE SEQUENCE [LARGE SCALE GENOMIC DNA]</scope>
    <source>
        <strain evidence="2 3">JUb89</strain>
    </source>
</reference>
<dbReference type="Pfam" id="PF01636">
    <property type="entry name" value="APH"/>
    <property type="match status" value="1"/>
</dbReference>
<keyword evidence="2" id="KW-0808">Transferase</keyword>
<proteinExistence type="predicted"/>
<dbReference type="EMBL" id="SLVJ01000036">
    <property type="protein sequence ID" value="TCM60048.1"/>
    <property type="molecule type" value="Genomic_DNA"/>
</dbReference>
<evidence type="ECO:0000313" key="2">
    <source>
        <dbReference type="EMBL" id="TCM60048.1"/>
    </source>
</evidence>
<organism evidence="2 3">
    <name type="scientific">Acinetobacter calcoaceticus</name>
    <dbReference type="NCBI Taxonomy" id="471"/>
    <lineage>
        <taxon>Bacteria</taxon>
        <taxon>Pseudomonadati</taxon>
        <taxon>Pseudomonadota</taxon>
        <taxon>Gammaproteobacteria</taxon>
        <taxon>Moraxellales</taxon>
        <taxon>Moraxellaceae</taxon>
        <taxon>Acinetobacter</taxon>
        <taxon>Acinetobacter calcoaceticus/baumannii complex</taxon>
    </lineage>
</organism>
<evidence type="ECO:0000313" key="3">
    <source>
        <dbReference type="Proteomes" id="UP000294963"/>
    </source>
</evidence>
<name>A0A4V2QZA8_ACICA</name>
<sequence length="309" mass="35341">MDSKFSDTFIKQFYPNTQVAIQPAPFTILASPSWRGVDADAYLVKMSHSQHWLKHYFPETQMYINIECSFQAASLAGQLHIAPKVLHADLQQHLLIMRYLEQPWRVAGLQDLGCEQIRSNVIAAKKIFQLHATALVSEPAQLIFQQIEDLAATLRQDAILCPKNITAWLDYSRQMQQQIEAEGMDLVPCHRDGNVSNIMIGPDKQIQLIDFDLAAQADPFEDIGCFLMEAYESKSDAQSGFEQWQGGFDLAQFERAWVYGILDDLRWGLIALNVASVSERKHLEFAKYGSWRLMRFEENLAQQRSSLRI</sequence>
<accession>A0A4V2QZA8</accession>